<reference evidence="3" key="1">
    <citation type="submission" date="2008-12" db="EMBL/GenBank/DDBJ databases">
        <authorList>
            <person name="Zhang H."/>
            <person name="Lin S."/>
        </authorList>
    </citation>
    <scope>NUCLEOTIDE SEQUENCE</scope>
    <source>
        <strain evidence="3">CCMP1975</strain>
    </source>
</reference>
<dbReference type="PANTHER" id="PTHR19211:SF14">
    <property type="entry name" value="ATP-BINDING CASSETTE SUB-FAMILY F MEMBER 1"/>
    <property type="match status" value="1"/>
</dbReference>
<protein>
    <submittedName>
        <fullName evidence="3">Elongation factor 3-like</fullName>
    </submittedName>
</protein>
<keyword evidence="3" id="KW-0251">Elongation factor</keyword>
<dbReference type="Gene3D" id="3.40.50.300">
    <property type="entry name" value="P-loop containing nucleotide triphosphate hydrolases"/>
    <property type="match status" value="1"/>
</dbReference>
<dbReference type="EMBL" id="FJ600249">
    <property type="protein sequence ID" value="ACU45259.1"/>
    <property type="molecule type" value="mRNA"/>
</dbReference>
<keyword evidence="1" id="KW-0677">Repeat</keyword>
<reference evidence="3" key="2">
    <citation type="book" date="2010" name="PROCEEDINGS OF 13TH INTERNATIONAL CONFERENCE ON HARMFUL ALGAE" publisher="International Society For The Study of Harmful Algae" city="Hong Kong, China">
        <title>Dinoflagellate meta-transcriptomics enabled by spliced leader.</title>
        <editorList>
            <person name="Unknown A."/>
        </editorList>
        <authorList>
            <person name="Lin S."/>
            <person name="Zhang H."/>
        </authorList>
    </citation>
    <scope>NUCLEOTIDE SEQUENCE</scope>
    <source>
        <strain evidence="3">CCMP1975</strain>
    </source>
</reference>
<dbReference type="AlphaFoldDB" id="E8Z729"/>
<dbReference type="InterPro" id="IPR050611">
    <property type="entry name" value="ABCF"/>
</dbReference>
<organism evidence="3">
    <name type="scientific">Karlodinium veneficum</name>
    <name type="common">Dinoflagellate</name>
    <name type="synonym">Karlodinium micrum</name>
    <dbReference type="NCBI Taxonomy" id="407301"/>
    <lineage>
        <taxon>Eukaryota</taxon>
        <taxon>Sar</taxon>
        <taxon>Alveolata</taxon>
        <taxon>Dinophyceae</taxon>
        <taxon>Gymnodiniales</taxon>
        <taxon>Kareniaceae</taxon>
        <taxon>Karlodinium</taxon>
    </lineage>
</organism>
<dbReference type="GO" id="GO:0016887">
    <property type="term" value="F:ATP hydrolysis activity"/>
    <property type="evidence" value="ECO:0007669"/>
    <property type="project" value="InterPro"/>
</dbReference>
<evidence type="ECO:0000259" key="2">
    <source>
        <dbReference type="Pfam" id="PF00005"/>
    </source>
</evidence>
<dbReference type="GO" id="GO:0005524">
    <property type="term" value="F:ATP binding"/>
    <property type="evidence" value="ECO:0007669"/>
    <property type="project" value="InterPro"/>
</dbReference>
<evidence type="ECO:0000313" key="3">
    <source>
        <dbReference type="EMBL" id="ACU45259.1"/>
    </source>
</evidence>
<proteinExistence type="evidence at transcript level"/>
<name>E8Z729_KARVE</name>
<sequence length="181" mass="19762">MRSEFEATVITFFEDHGVSEDETKKFIDRVVRAAFGSVDEVNTKFSPPNRGKQADNAVDADVDADGLLCCVTDLLLMYGGSPEPLLRNTALTLVRGRRYGVIGSNGSGKTTLMARIAKKDIAGFPQDINVVHLRHEAILKGISPSTPAREYAKLRNIGDSAAFEEELARSLKEVGFTVRTC</sequence>
<dbReference type="PANTHER" id="PTHR19211">
    <property type="entry name" value="ATP-BINDING TRANSPORT PROTEIN-RELATED"/>
    <property type="match status" value="1"/>
</dbReference>
<dbReference type="GO" id="GO:0003746">
    <property type="term" value="F:translation elongation factor activity"/>
    <property type="evidence" value="ECO:0007669"/>
    <property type="project" value="UniProtKB-KW"/>
</dbReference>
<feature type="domain" description="ABC transporter" evidence="2">
    <location>
        <begin position="86"/>
        <end position="119"/>
    </location>
</feature>
<keyword evidence="3" id="KW-0648">Protein biosynthesis</keyword>
<dbReference type="InterPro" id="IPR027417">
    <property type="entry name" value="P-loop_NTPase"/>
</dbReference>
<dbReference type="SUPFAM" id="SSF52540">
    <property type="entry name" value="P-loop containing nucleoside triphosphate hydrolases"/>
    <property type="match status" value="2"/>
</dbReference>
<accession>E8Z729</accession>
<dbReference type="Pfam" id="PF00005">
    <property type="entry name" value="ABC_tran"/>
    <property type="match status" value="1"/>
</dbReference>
<evidence type="ECO:0000256" key="1">
    <source>
        <dbReference type="ARBA" id="ARBA00022737"/>
    </source>
</evidence>
<dbReference type="InterPro" id="IPR003439">
    <property type="entry name" value="ABC_transporter-like_ATP-bd"/>
</dbReference>